<dbReference type="CDD" id="cd12148">
    <property type="entry name" value="fungal_TF_MHR"/>
    <property type="match status" value="1"/>
</dbReference>
<protein>
    <submittedName>
        <fullName evidence="5">Zn(II)2Cys6 transcription factor</fullName>
    </submittedName>
</protein>
<dbReference type="GO" id="GO:0006351">
    <property type="term" value="P:DNA-templated transcription"/>
    <property type="evidence" value="ECO:0007669"/>
    <property type="project" value="InterPro"/>
</dbReference>
<dbReference type="OrthoDB" id="2018619at2759"/>
<feature type="compositionally biased region" description="Pro residues" evidence="3">
    <location>
        <begin position="190"/>
        <end position="202"/>
    </location>
</feature>
<dbReference type="Proteomes" id="UP000813385">
    <property type="component" value="Unassembled WGS sequence"/>
</dbReference>
<evidence type="ECO:0000259" key="4">
    <source>
        <dbReference type="PROSITE" id="PS50048"/>
    </source>
</evidence>
<dbReference type="GO" id="GO:0001080">
    <property type="term" value="P:nitrogen catabolite activation of transcription from RNA polymerase II promoter"/>
    <property type="evidence" value="ECO:0007669"/>
    <property type="project" value="TreeGrafter"/>
</dbReference>
<feature type="compositionally biased region" description="Low complexity" evidence="3">
    <location>
        <begin position="127"/>
        <end position="142"/>
    </location>
</feature>
<feature type="region of interest" description="Disordered" evidence="3">
    <location>
        <begin position="549"/>
        <end position="572"/>
    </location>
</feature>
<dbReference type="GO" id="GO:0005634">
    <property type="term" value="C:nucleus"/>
    <property type="evidence" value="ECO:0007669"/>
    <property type="project" value="TreeGrafter"/>
</dbReference>
<dbReference type="InterPro" id="IPR001138">
    <property type="entry name" value="Zn2Cys6_DnaBD"/>
</dbReference>
<evidence type="ECO:0000313" key="5">
    <source>
        <dbReference type="EMBL" id="KAH7361777.1"/>
    </source>
</evidence>
<dbReference type="GO" id="GO:0000981">
    <property type="term" value="F:DNA-binding transcription factor activity, RNA polymerase II-specific"/>
    <property type="evidence" value="ECO:0007669"/>
    <property type="project" value="InterPro"/>
</dbReference>
<evidence type="ECO:0000256" key="3">
    <source>
        <dbReference type="SAM" id="MobiDB-lite"/>
    </source>
</evidence>
<gene>
    <name evidence="5" type="ORF">B0T11DRAFT_77763</name>
</gene>
<feature type="domain" description="Zn(2)-C6 fungal-type" evidence="4">
    <location>
        <begin position="48"/>
        <end position="79"/>
    </location>
</feature>
<dbReference type="SMART" id="SM00906">
    <property type="entry name" value="Fungal_trans"/>
    <property type="match status" value="1"/>
</dbReference>
<dbReference type="Pfam" id="PF00172">
    <property type="entry name" value="Zn_clus"/>
    <property type="match status" value="1"/>
</dbReference>
<reference evidence="5" key="1">
    <citation type="journal article" date="2021" name="Nat. Commun.">
        <title>Genetic determinants of endophytism in the Arabidopsis root mycobiome.</title>
        <authorList>
            <person name="Mesny F."/>
            <person name="Miyauchi S."/>
            <person name="Thiergart T."/>
            <person name="Pickel B."/>
            <person name="Atanasova L."/>
            <person name="Karlsson M."/>
            <person name="Huettel B."/>
            <person name="Barry K.W."/>
            <person name="Haridas S."/>
            <person name="Chen C."/>
            <person name="Bauer D."/>
            <person name="Andreopoulos W."/>
            <person name="Pangilinan J."/>
            <person name="LaButti K."/>
            <person name="Riley R."/>
            <person name="Lipzen A."/>
            <person name="Clum A."/>
            <person name="Drula E."/>
            <person name="Henrissat B."/>
            <person name="Kohler A."/>
            <person name="Grigoriev I.V."/>
            <person name="Martin F.M."/>
            <person name="Hacquard S."/>
        </authorList>
    </citation>
    <scope>NUCLEOTIDE SEQUENCE</scope>
    <source>
        <strain evidence="5">MPI-CAGE-AT-0016</strain>
    </source>
</reference>
<dbReference type="PROSITE" id="PS50048">
    <property type="entry name" value="ZN2_CY6_FUNGAL_2"/>
    <property type="match status" value="1"/>
</dbReference>
<feature type="compositionally biased region" description="Low complexity" evidence="3">
    <location>
        <begin position="1"/>
        <end position="21"/>
    </location>
</feature>
<dbReference type="PANTHER" id="PTHR31668">
    <property type="entry name" value="GLUCOSE TRANSPORT TRANSCRIPTION REGULATOR RGT1-RELATED-RELATED"/>
    <property type="match status" value="1"/>
</dbReference>
<keyword evidence="2" id="KW-0539">Nucleus</keyword>
<sequence>MSSSSSPSAGDAAAAAAAASSRLEQQRRKFTIQSEFGARAWRSRKQRPCDTCRKRKTACVIKLAPPCAFCRTRGLPCVSSGIVGASGDDPSSSTSTPDSAIKDEPAFRSGSGGFVKEEPGAGSINGSVTAASTPAASTPAASPVSYARLPGIESVSRHLASRPPSAHHHGSPDNEMTHGMSPVYHLLNHPAPPPPFHHPPTPTAAAAVSSPAPSSSGPSSSMGAPPPIRTLEDAPGRTSHSMGPAAEQDALLLDSFRSVIMNGHEIDAEFVQVFPGTTSRHGIPRPPVHFCFIVDEFFPHDDRVKQECSDAIEALAAPHADALVRAYFRHVHPVLPVVSKGRFLRRYVDDRRQMPASLRGAVYALACLFWDREPSLPGSRAPYEQHELADLALTSLQRELDSPNLDKMQASLLLLHLKPNDVDSVEHPRTWTQTAQAVACAQMIGLHQDPDQWSIPSWEKKLRKKLWWATFAADVWSSLCHGNPPHVYPSSYSTSPLTADDMWFDEEVAPDLHRFVDPDDTARLFIGARFVEHIKMAVLARDVLATAFETPQNGHNGGSGGSFSSTHRPYREPDHAQHALRDLRLGLKRWQQMLPQCLGMPLPVHHQLPSPAGMPPAPASNNAPLHLSYYASQALVYRALMSPATKAARADPSSNLRRWFRDARGEFAGFATFMTQVGAADLNGFWGRHGRSQLILCGNFLVYLFLLAHEREDVQAAFRLIESFHESLARLEGLADSTARLLIRPVALRMNSFFVQAPDLMRNPAPGAEMSTPDSFTT</sequence>
<keyword evidence="1" id="KW-0479">Metal-binding</keyword>
<accession>A0A8K0TE46</accession>
<feature type="region of interest" description="Disordered" evidence="3">
    <location>
        <begin position="157"/>
        <end position="244"/>
    </location>
</feature>
<evidence type="ECO:0000256" key="2">
    <source>
        <dbReference type="ARBA" id="ARBA00023242"/>
    </source>
</evidence>
<dbReference type="GO" id="GO:0003677">
    <property type="term" value="F:DNA binding"/>
    <property type="evidence" value="ECO:0007669"/>
    <property type="project" value="InterPro"/>
</dbReference>
<keyword evidence="6" id="KW-1185">Reference proteome</keyword>
<feature type="region of interest" description="Disordered" evidence="3">
    <location>
        <begin position="84"/>
        <end position="142"/>
    </location>
</feature>
<dbReference type="InterPro" id="IPR007219">
    <property type="entry name" value="XnlR_reg_dom"/>
</dbReference>
<dbReference type="InterPro" id="IPR050797">
    <property type="entry name" value="Carb_Metab_Trans_Reg"/>
</dbReference>
<dbReference type="SUPFAM" id="SSF57701">
    <property type="entry name" value="Zn2/Cys6 DNA-binding domain"/>
    <property type="match status" value="1"/>
</dbReference>
<dbReference type="AlphaFoldDB" id="A0A8K0TE46"/>
<feature type="compositionally biased region" description="Low complexity" evidence="3">
    <location>
        <begin position="203"/>
        <end position="223"/>
    </location>
</feature>
<evidence type="ECO:0000313" key="6">
    <source>
        <dbReference type="Proteomes" id="UP000813385"/>
    </source>
</evidence>
<dbReference type="GO" id="GO:0008270">
    <property type="term" value="F:zinc ion binding"/>
    <property type="evidence" value="ECO:0007669"/>
    <property type="project" value="InterPro"/>
</dbReference>
<dbReference type="EMBL" id="JAGPXD010000003">
    <property type="protein sequence ID" value="KAH7361777.1"/>
    <property type="molecule type" value="Genomic_DNA"/>
</dbReference>
<feature type="region of interest" description="Disordered" evidence="3">
    <location>
        <begin position="1"/>
        <end position="25"/>
    </location>
</feature>
<proteinExistence type="predicted"/>
<dbReference type="InterPro" id="IPR036864">
    <property type="entry name" value="Zn2-C6_fun-type_DNA-bd_sf"/>
</dbReference>
<feature type="compositionally biased region" description="Low complexity" evidence="3">
    <location>
        <begin position="85"/>
        <end position="99"/>
    </location>
</feature>
<dbReference type="PROSITE" id="PS00463">
    <property type="entry name" value="ZN2_CY6_FUNGAL_1"/>
    <property type="match status" value="1"/>
</dbReference>
<dbReference type="CDD" id="cd00067">
    <property type="entry name" value="GAL4"/>
    <property type="match status" value="1"/>
</dbReference>
<dbReference type="PANTHER" id="PTHR31668:SF23">
    <property type="entry name" value="ZN(II)2CYS6 TRANSCRIPTION FACTOR (EUROFUNG)"/>
    <property type="match status" value="1"/>
</dbReference>
<evidence type="ECO:0000256" key="1">
    <source>
        <dbReference type="ARBA" id="ARBA00022723"/>
    </source>
</evidence>
<comment type="caution">
    <text evidence="5">The sequence shown here is derived from an EMBL/GenBank/DDBJ whole genome shotgun (WGS) entry which is preliminary data.</text>
</comment>
<name>A0A8K0TE46_9PEZI</name>
<dbReference type="Pfam" id="PF04082">
    <property type="entry name" value="Fungal_trans"/>
    <property type="match status" value="1"/>
</dbReference>
<organism evidence="5 6">
    <name type="scientific">Plectosphaerella cucumerina</name>
    <dbReference type="NCBI Taxonomy" id="40658"/>
    <lineage>
        <taxon>Eukaryota</taxon>
        <taxon>Fungi</taxon>
        <taxon>Dikarya</taxon>
        <taxon>Ascomycota</taxon>
        <taxon>Pezizomycotina</taxon>
        <taxon>Sordariomycetes</taxon>
        <taxon>Hypocreomycetidae</taxon>
        <taxon>Glomerellales</taxon>
        <taxon>Plectosphaerellaceae</taxon>
        <taxon>Plectosphaerella</taxon>
    </lineage>
</organism>